<feature type="domain" description="MADF" evidence="2">
    <location>
        <begin position="28"/>
        <end position="120"/>
    </location>
</feature>
<dbReference type="Pfam" id="PF10545">
    <property type="entry name" value="MADF_DNA_bdg"/>
    <property type="match status" value="1"/>
</dbReference>
<dbReference type="SMART" id="SM00595">
    <property type="entry name" value="MADF"/>
    <property type="match status" value="1"/>
</dbReference>
<reference evidence="3" key="2">
    <citation type="submission" date="2025-05" db="UniProtKB">
        <authorList>
            <consortium name="EnsemblMetazoa"/>
        </authorList>
    </citation>
    <scope>IDENTIFICATION</scope>
    <source>
        <strain evidence="3">Foshan</strain>
    </source>
</reference>
<dbReference type="PANTHER" id="PTHR12243">
    <property type="entry name" value="MADF DOMAIN TRANSCRIPTION FACTOR"/>
    <property type="match status" value="1"/>
</dbReference>
<dbReference type="GeneID" id="115258529"/>
<evidence type="ECO:0000256" key="1">
    <source>
        <dbReference type="SAM" id="MobiDB-lite"/>
    </source>
</evidence>
<dbReference type="PROSITE" id="PS51029">
    <property type="entry name" value="MADF"/>
    <property type="match status" value="1"/>
</dbReference>
<dbReference type="InterPro" id="IPR006578">
    <property type="entry name" value="MADF-dom"/>
</dbReference>
<sequence>MICYTLKFDSKPVSNFFSMEAQTEIDEKIIDFVKGQSILFDKASRSYKNNAHKDRLWQRLASELGMEVDSVTKRWRTLRDRYAREVKRIEELTRSGAECVEDQETWVLFESLSFLKDHLTRRATTSNYSKEQSSQDNLQEEFLSESFDDTQEGATASGPASSTKRKRKDDIDAKMSNILDTFIANDNNRYAQFAQHVASKLALLPLNVANQVEANIMRLIYDALIEHT</sequence>
<feature type="region of interest" description="Disordered" evidence="1">
    <location>
        <begin position="146"/>
        <end position="169"/>
    </location>
</feature>
<dbReference type="RefSeq" id="XP_062706748.1">
    <property type="nucleotide sequence ID" value="XM_062850764.1"/>
</dbReference>
<name>A0ABM1XIL4_AEDAL</name>
<feature type="compositionally biased region" description="Polar residues" evidence="1">
    <location>
        <begin position="152"/>
        <end position="162"/>
    </location>
</feature>
<reference evidence="4" key="1">
    <citation type="journal article" date="2015" name="Proc. Natl. Acad. Sci. U.S.A.">
        <title>Genome sequence of the Asian Tiger mosquito, Aedes albopictus, reveals insights into its biology, genetics, and evolution.</title>
        <authorList>
            <person name="Chen X.G."/>
            <person name="Jiang X."/>
            <person name="Gu J."/>
            <person name="Xu M."/>
            <person name="Wu Y."/>
            <person name="Deng Y."/>
            <person name="Zhang C."/>
            <person name="Bonizzoni M."/>
            <person name="Dermauw W."/>
            <person name="Vontas J."/>
            <person name="Armbruster P."/>
            <person name="Huang X."/>
            <person name="Yang Y."/>
            <person name="Zhang H."/>
            <person name="He W."/>
            <person name="Peng H."/>
            <person name="Liu Y."/>
            <person name="Wu K."/>
            <person name="Chen J."/>
            <person name="Lirakis M."/>
            <person name="Topalis P."/>
            <person name="Van Leeuwen T."/>
            <person name="Hall A.B."/>
            <person name="Jiang X."/>
            <person name="Thorpe C."/>
            <person name="Mueller R.L."/>
            <person name="Sun C."/>
            <person name="Waterhouse R.M."/>
            <person name="Yan G."/>
            <person name="Tu Z.J."/>
            <person name="Fang X."/>
            <person name="James A.A."/>
        </authorList>
    </citation>
    <scope>NUCLEOTIDE SEQUENCE [LARGE SCALE GENOMIC DNA]</scope>
    <source>
        <strain evidence="4">Foshan</strain>
    </source>
</reference>
<proteinExistence type="predicted"/>
<accession>A0ABM1XIL4</accession>
<dbReference type="EnsemblMetazoa" id="AALFPA23_000016.R23">
    <property type="protein sequence ID" value="AALFPA23_000016.P23"/>
    <property type="gene ID" value="AALFPA23_000016"/>
</dbReference>
<evidence type="ECO:0000313" key="3">
    <source>
        <dbReference type="EnsemblMetazoa" id="AALFPA23_000016.P23"/>
    </source>
</evidence>
<evidence type="ECO:0000313" key="4">
    <source>
        <dbReference type="Proteomes" id="UP000069940"/>
    </source>
</evidence>
<organism evidence="3 4">
    <name type="scientific">Aedes albopictus</name>
    <name type="common">Asian tiger mosquito</name>
    <name type="synonym">Stegomyia albopicta</name>
    <dbReference type="NCBI Taxonomy" id="7160"/>
    <lineage>
        <taxon>Eukaryota</taxon>
        <taxon>Metazoa</taxon>
        <taxon>Ecdysozoa</taxon>
        <taxon>Arthropoda</taxon>
        <taxon>Hexapoda</taxon>
        <taxon>Insecta</taxon>
        <taxon>Pterygota</taxon>
        <taxon>Neoptera</taxon>
        <taxon>Endopterygota</taxon>
        <taxon>Diptera</taxon>
        <taxon>Nematocera</taxon>
        <taxon>Culicoidea</taxon>
        <taxon>Culicidae</taxon>
        <taxon>Culicinae</taxon>
        <taxon>Aedini</taxon>
        <taxon>Aedes</taxon>
        <taxon>Stegomyia</taxon>
    </lineage>
</organism>
<protein>
    <recommendedName>
        <fullName evidence="2">MADF domain-containing protein</fullName>
    </recommendedName>
</protein>
<dbReference type="InterPro" id="IPR039353">
    <property type="entry name" value="TF_Adf1"/>
</dbReference>
<dbReference type="PANTHER" id="PTHR12243:SF64">
    <property type="entry name" value="DORSAL INTERACTING PROTEIN 3-RELATED"/>
    <property type="match status" value="1"/>
</dbReference>
<dbReference type="Proteomes" id="UP000069940">
    <property type="component" value="Unassembled WGS sequence"/>
</dbReference>
<keyword evidence="4" id="KW-1185">Reference proteome</keyword>
<evidence type="ECO:0000259" key="2">
    <source>
        <dbReference type="PROSITE" id="PS51029"/>
    </source>
</evidence>